<dbReference type="SMART" id="SM00409">
    <property type="entry name" value="IG"/>
    <property type="match status" value="1"/>
</dbReference>
<dbReference type="PROSITE" id="PS50835">
    <property type="entry name" value="IG_LIKE"/>
    <property type="match status" value="2"/>
</dbReference>
<evidence type="ECO:0000256" key="1">
    <source>
        <dbReference type="ARBA" id="ARBA00023157"/>
    </source>
</evidence>
<evidence type="ECO:0000256" key="3">
    <source>
        <dbReference type="ARBA" id="ARBA00023319"/>
    </source>
</evidence>
<evidence type="ECO:0000259" key="6">
    <source>
        <dbReference type="PROSITE" id="PS50835"/>
    </source>
</evidence>
<proteinExistence type="predicted"/>
<dbReference type="InterPro" id="IPR051755">
    <property type="entry name" value="Ig-like_CS_Receptor"/>
</dbReference>
<evidence type="ECO:0000313" key="8">
    <source>
        <dbReference type="Proteomes" id="UP000314986"/>
    </source>
</evidence>
<dbReference type="PANTHER" id="PTHR19971">
    <property type="entry name" value="SIGNAL-REGULATORY PROTEIN BETA"/>
    <property type="match status" value="1"/>
</dbReference>
<keyword evidence="1" id="KW-1015">Disulfide bond</keyword>
<evidence type="ECO:0000256" key="4">
    <source>
        <dbReference type="SAM" id="Phobius"/>
    </source>
</evidence>
<dbReference type="CDD" id="cd00099">
    <property type="entry name" value="IgV"/>
    <property type="match status" value="1"/>
</dbReference>
<reference evidence="7" key="4">
    <citation type="submission" date="2025-08" db="UniProtKB">
        <authorList>
            <consortium name="Ensembl"/>
        </authorList>
    </citation>
    <scope>IDENTIFICATION</scope>
</reference>
<feature type="chain" id="PRO_5021350960" evidence="5">
    <location>
        <begin position="22"/>
        <end position="362"/>
    </location>
</feature>
<keyword evidence="4" id="KW-0812">Transmembrane</keyword>
<dbReference type="InterPro" id="IPR003599">
    <property type="entry name" value="Ig_sub"/>
</dbReference>
<dbReference type="CDD" id="cd00098">
    <property type="entry name" value="IgC1"/>
    <property type="match status" value="1"/>
</dbReference>
<feature type="domain" description="Ig-like" evidence="6">
    <location>
        <begin position="25"/>
        <end position="120"/>
    </location>
</feature>
<name>A0A4W3H4Z2_CALMI</name>
<feature type="domain" description="Ig-like" evidence="6">
    <location>
        <begin position="123"/>
        <end position="208"/>
    </location>
</feature>
<dbReference type="Proteomes" id="UP000314986">
    <property type="component" value="Unassembled WGS sequence"/>
</dbReference>
<reference evidence="8" key="3">
    <citation type="journal article" date="2014" name="Nature">
        <title>Elephant shark genome provides unique insights into gnathostome evolution.</title>
        <authorList>
            <consortium name="International Elephant Shark Genome Sequencing Consortium"/>
            <person name="Venkatesh B."/>
            <person name="Lee A.P."/>
            <person name="Ravi V."/>
            <person name="Maurya A.K."/>
            <person name="Lian M.M."/>
            <person name="Swann J.B."/>
            <person name="Ohta Y."/>
            <person name="Flajnik M.F."/>
            <person name="Sutoh Y."/>
            <person name="Kasahara M."/>
            <person name="Hoon S."/>
            <person name="Gangu V."/>
            <person name="Roy S.W."/>
            <person name="Irimia M."/>
            <person name="Korzh V."/>
            <person name="Kondrychyn I."/>
            <person name="Lim Z.W."/>
            <person name="Tay B.H."/>
            <person name="Tohari S."/>
            <person name="Kong K.W."/>
            <person name="Ho S."/>
            <person name="Lorente-Galdos B."/>
            <person name="Quilez J."/>
            <person name="Marques-Bonet T."/>
            <person name="Raney B.J."/>
            <person name="Ingham P.W."/>
            <person name="Tay A."/>
            <person name="Hillier L.W."/>
            <person name="Minx P."/>
            <person name="Boehm T."/>
            <person name="Wilson R.K."/>
            <person name="Brenner S."/>
            <person name="Warren W.C."/>
        </authorList>
    </citation>
    <scope>NUCLEOTIDE SEQUENCE [LARGE SCALE GENOMIC DNA]</scope>
</reference>
<reference evidence="7" key="5">
    <citation type="submission" date="2025-09" db="UniProtKB">
        <authorList>
            <consortium name="Ensembl"/>
        </authorList>
    </citation>
    <scope>IDENTIFICATION</scope>
</reference>
<dbReference type="GeneTree" id="ENSGT00970000196760"/>
<reference evidence="8" key="2">
    <citation type="journal article" date="2007" name="PLoS Biol.">
        <title>Survey sequencing and comparative analysis of the elephant shark (Callorhinchus milii) genome.</title>
        <authorList>
            <person name="Venkatesh B."/>
            <person name="Kirkness E.F."/>
            <person name="Loh Y.H."/>
            <person name="Halpern A.L."/>
            <person name="Lee A.P."/>
            <person name="Johnson J."/>
            <person name="Dandona N."/>
            <person name="Viswanathan L.D."/>
            <person name="Tay A."/>
            <person name="Venter J.C."/>
            <person name="Strausberg R.L."/>
            <person name="Brenner S."/>
        </authorList>
    </citation>
    <scope>NUCLEOTIDE SEQUENCE [LARGE SCALE GENOMIC DNA]</scope>
</reference>
<keyword evidence="4" id="KW-1133">Transmembrane helix</keyword>
<accession>A0A4W3H4Z2</accession>
<organism evidence="7 8">
    <name type="scientific">Callorhinchus milii</name>
    <name type="common">Ghost shark</name>
    <dbReference type="NCBI Taxonomy" id="7868"/>
    <lineage>
        <taxon>Eukaryota</taxon>
        <taxon>Metazoa</taxon>
        <taxon>Chordata</taxon>
        <taxon>Craniata</taxon>
        <taxon>Vertebrata</taxon>
        <taxon>Chondrichthyes</taxon>
        <taxon>Holocephali</taxon>
        <taxon>Chimaeriformes</taxon>
        <taxon>Callorhinchidae</taxon>
        <taxon>Callorhinchus</taxon>
    </lineage>
</organism>
<evidence type="ECO:0000313" key="7">
    <source>
        <dbReference type="Ensembl" id="ENSCMIP00000010781.1"/>
    </source>
</evidence>
<dbReference type="Gene3D" id="2.60.40.10">
    <property type="entry name" value="Immunoglobulins"/>
    <property type="match status" value="2"/>
</dbReference>
<evidence type="ECO:0000256" key="2">
    <source>
        <dbReference type="ARBA" id="ARBA00023180"/>
    </source>
</evidence>
<feature type="signal peptide" evidence="5">
    <location>
        <begin position="1"/>
        <end position="21"/>
    </location>
</feature>
<dbReference type="Pfam" id="PF00047">
    <property type="entry name" value="ig"/>
    <property type="match status" value="1"/>
</dbReference>
<dbReference type="SUPFAM" id="SSF48726">
    <property type="entry name" value="Immunoglobulin"/>
    <property type="match status" value="2"/>
</dbReference>
<dbReference type="InterPro" id="IPR003006">
    <property type="entry name" value="Ig/MHC_CS"/>
</dbReference>
<dbReference type="Ensembl" id="ENSCMIT00000011058.1">
    <property type="protein sequence ID" value="ENSCMIP00000010781.1"/>
    <property type="gene ID" value="ENSCMIG00000005668.1"/>
</dbReference>
<keyword evidence="4" id="KW-0472">Membrane</keyword>
<keyword evidence="2" id="KW-0325">Glycoprotein</keyword>
<reference evidence="8" key="1">
    <citation type="journal article" date="2006" name="Science">
        <title>Ancient noncoding elements conserved in the human genome.</title>
        <authorList>
            <person name="Venkatesh B."/>
            <person name="Kirkness E.F."/>
            <person name="Loh Y.H."/>
            <person name="Halpern A.L."/>
            <person name="Lee A.P."/>
            <person name="Johnson J."/>
            <person name="Dandona N."/>
            <person name="Viswanathan L.D."/>
            <person name="Tay A."/>
            <person name="Venter J.C."/>
            <person name="Strausberg R.L."/>
            <person name="Brenner S."/>
        </authorList>
    </citation>
    <scope>NUCLEOTIDE SEQUENCE [LARGE SCALE GENOMIC DNA]</scope>
</reference>
<dbReference type="AlphaFoldDB" id="A0A4W3H4Z2"/>
<sequence>MVASDVIPCLSLMGIIFAVAGDASMKVIQYPVDKTAFEGESVTFGCKFANIQTTSDLTFYWWKQGEREYLHTSPDNRKIFNFKTFQLLNVSFHDSGVYICAVSRQGKIAANGTGSRLIVHVPPTPLKMFARDSEIDSTMSLTLVCKTAAFFPEDITLTWSKDDNEVKTGINSTKERNSKGLYEISSYLEEAQTVQSGVVYTCLVSHTSLRIPAVAIYAVSKSNTESDGQPHYALIAGGAAGGLVFLLLLIIIGKQCQLNKVKGPRRNQEGSSHYEEQMMHGAKNEPVAYDSLDFTSSKKTPRPKKQEERTVYTQVYPRNTKSKHKPLVSNWISLFSVNRVELASVFTVRRFAPFLWLIFLSL</sequence>
<dbReference type="InParanoid" id="A0A4W3H4Z2"/>
<protein>
    <submittedName>
        <fullName evidence="7">Signal-regulatory protein beta-1 isoform 3-like</fullName>
    </submittedName>
</protein>
<keyword evidence="8" id="KW-1185">Reference proteome</keyword>
<dbReference type="InterPro" id="IPR036179">
    <property type="entry name" value="Ig-like_dom_sf"/>
</dbReference>
<keyword evidence="3" id="KW-0393">Immunoglobulin domain</keyword>
<dbReference type="Pfam" id="PF07654">
    <property type="entry name" value="C1-set"/>
    <property type="match status" value="1"/>
</dbReference>
<gene>
    <name evidence="7" type="primary">LOC103185951</name>
</gene>
<feature type="transmembrane region" description="Helical" evidence="4">
    <location>
        <begin position="232"/>
        <end position="252"/>
    </location>
</feature>
<dbReference type="InterPro" id="IPR013783">
    <property type="entry name" value="Ig-like_fold"/>
</dbReference>
<dbReference type="SMART" id="SM00407">
    <property type="entry name" value="IGc1"/>
    <property type="match status" value="1"/>
</dbReference>
<keyword evidence="5" id="KW-0732">Signal</keyword>
<evidence type="ECO:0000256" key="5">
    <source>
        <dbReference type="SAM" id="SignalP"/>
    </source>
</evidence>
<dbReference type="InterPro" id="IPR003597">
    <property type="entry name" value="Ig_C1-set"/>
</dbReference>
<dbReference type="InterPro" id="IPR007110">
    <property type="entry name" value="Ig-like_dom"/>
</dbReference>
<dbReference type="InterPro" id="IPR013151">
    <property type="entry name" value="Immunoglobulin_dom"/>
</dbReference>
<dbReference type="PROSITE" id="PS00290">
    <property type="entry name" value="IG_MHC"/>
    <property type="match status" value="1"/>
</dbReference>